<dbReference type="eggNOG" id="COG0330">
    <property type="taxonomic scope" value="Bacteria"/>
</dbReference>
<name>A0A091BAL4_9GAMM</name>
<dbReference type="Proteomes" id="UP000029392">
    <property type="component" value="Unassembled WGS sequence"/>
</dbReference>
<dbReference type="AlphaFoldDB" id="A0A091BAL4"/>
<dbReference type="EMBL" id="AVCH01000150">
    <property type="protein sequence ID" value="KFN48527.1"/>
    <property type="molecule type" value="Genomic_DNA"/>
</dbReference>
<dbReference type="RefSeq" id="WP_043802552.1">
    <property type="nucleotide sequence ID" value="NZ_AVCH01000150.1"/>
</dbReference>
<reference evidence="3 4" key="1">
    <citation type="submission" date="2013-09" db="EMBL/GenBank/DDBJ databases">
        <title>Genome sequencing of Arenimonas malthae.</title>
        <authorList>
            <person name="Chen F."/>
            <person name="Wang G."/>
        </authorList>
    </citation>
    <scope>NUCLEOTIDE SEQUENCE [LARGE SCALE GENOMIC DNA]</scope>
    <source>
        <strain evidence="3 4">CC-JY-1</strain>
    </source>
</reference>
<accession>A0A091BAL4</accession>
<comment type="caution">
    <text evidence="3">The sequence shown here is derived from an EMBL/GenBank/DDBJ whole genome shotgun (WGS) entry which is preliminary data.</text>
</comment>
<dbReference type="Pfam" id="PF01145">
    <property type="entry name" value="Band_7"/>
    <property type="match status" value="1"/>
</dbReference>
<dbReference type="OrthoDB" id="3469168at2"/>
<organism evidence="3 4">
    <name type="scientific">Arenimonas malthae CC-JY-1</name>
    <dbReference type="NCBI Taxonomy" id="1384054"/>
    <lineage>
        <taxon>Bacteria</taxon>
        <taxon>Pseudomonadati</taxon>
        <taxon>Pseudomonadota</taxon>
        <taxon>Gammaproteobacteria</taxon>
        <taxon>Lysobacterales</taxon>
        <taxon>Lysobacteraceae</taxon>
        <taxon>Arenimonas</taxon>
    </lineage>
</organism>
<comment type="subcellular location">
    <subcellularLocation>
        <location evidence="1">Membrane</location>
        <topology evidence="1">Single-pass membrane protein</topology>
    </subcellularLocation>
</comment>
<proteinExistence type="predicted"/>
<evidence type="ECO:0000259" key="2">
    <source>
        <dbReference type="Pfam" id="PF01145"/>
    </source>
</evidence>
<sequence>MFGIRYVKSSPSHYLLQYRNGRIVREGTGLAFFYFAPRSTLVSVPLTASDVPFMFEEITRDFQAVTLQGQVSFRVGQPKLLAEQQDYSLLPTGAYASEDPQRLPIRVLNAVKAQFRALLQEMDLKQLLQGTEQLSKAARQGLAAAASLTTLGIEIGDLGLLAVKPNPETARALEAPMREQILKQADDATYTRRNAAIEQEQLIKESELRSELVVEQKKRQVRETQVESERVILEKKHQIQTQELAGKVSLEHKNGELVQLQAENQKREADVRAYGAQVLVEAMKGLDPRTLQALVMGQASPEALMALGFQTFADNAAKIGEFNFSPDVLRQLARKGG</sequence>
<dbReference type="PATRIC" id="fig|1384054.3.peg.1281"/>
<evidence type="ECO:0000313" key="3">
    <source>
        <dbReference type="EMBL" id="KFN48527.1"/>
    </source>
</evidence>
<keyword evidence="4" id="KW-1185">Reference proteome</keyword>
<dbReference type="GO" id="GO:0016020">
    <property type="term" value="C:membrane"/>
    <property type="evidence" value="ECO:0007669"/>
    <property type="project" value="UniProtKB-SubCell"/>
</dbReference>
<dbReference type="InterPro" id="IPR036013">
    <property type="entry name" value="Band_7/SPFH_dom_sf"/>
</dbReference>
<dbReference type="Gene3D" id="3.30.479.30">
    <property type="entry name" value="Band 7 domain"/>
    <property type="match status" value="1"/>
</dbReference>
<protein>
    <recommendedName>
        <fullName evidence="2">Band 7 domain-containing protein</fullName>
    </recommendedName>
</protein>
<feature type="domain" description="Band 7" evidence="2">
    <location>
        <begin position="10"/>
        <end position="189"/>
    </location>
</feature>
<evidence type="ECO:0000256" key="1">
    <source>
        <dbReference type="ARBA" id="ARBA00004167"/>
    </source>
</evidence>
<gene>
    <name evidence="3" type="ORF">N790_01530</name>
</gene>
<dbReference type="STRING" id="1384054.N790_01530"/>
<evidence type="ECO:0000313" key="4">
    <source>
        <dbReference type="Proteomes" id="UP000029392"/>
    </source>
</evidence>
<dbReference type="SUPFAM" id="SSF117892">
    <property type="entry name" value="Band 7/SPFH domain"/>
    <property type="match status" value="1"/>
</dbReference>
<dbReference type="InterPro" id="IPR001107">
    <property type="entry name" value="Band_7"/>
</dbReference>